<evidence type="ECO:0000256" key="1">
    <source>
        <dbReference type="ARBA" id="ARBA00018672"/>
    </source>
</evidence>
<feature type="domain" description="Response regulatory" evidence="4">
    <location>
        <begin position="5"/>
        <end position="119"/>
    </location>
</feature>
<dbReference type="GO" id="GO:0000156">
    <property type="term" value="F:phosphorelay response regulator activity"/>
    <property type="evidence" value="ECO:0007669"/>
    <property type="project" value="InterPro"/>
</dbReference>
<keyword evidence="6" id="KW-1185">Reference proteome</keyword>
<dbReference type="EMBL" id="FUXZ01000017">
    <property type="protein sequence ID" value="SKA72121.1"/>
    <property type="molecule type" value="Genomic_DNA"/>
</dbReference>
<dbReference type="GO" id="GO:0003677">
    <property type="term" value="F:DNA binding"/>
    <property type="evidence" value="ECO:0007669"/>
    <property type="project" value="InterPro"/>
</dbReference>
<dbReference type="SUPFAM" id="SSF52172">
    <property type="entry name" value="CheY-like"/>
    <property type="match status" value="1"/>
</dbReference>
<evidence type="ECO:0000256" key="2">
    <source>
        <dbReference type="ARBA" id="ARBA00024867"/>
    </source>
</evidence>
<dbReference type="InterPro" id="IPR007492">
    <property type="entry name" value="LytTR_DNA-bd_dom"/>
</dbReference>
<organism evidence="5 6">
    <name type="scientific">Eubacterium uniforme</name>
    <dbReference type="NCBI Taxonomy" id="39495"/>
    <lineage>
        <taxon>Bacteria</taxon>
        <taxon>Bacillati</taxon>
        <taxon>Bacillota</taxon>
        <taxon>Clostridia</taxon>
        <taxon>Eubacteriales</taxon>
        <taxon>Eubacteriaceae</taxon>
        <taxon>Eubacterium</taxon>
    </lineage>
</organism>
<dbReference type="SMART" id="SM00448">
    <property type="entry name" value="REC"/>
    <property type="match status" value="1"/>
</dbReference>
<evidence type="ECO:0000313" key="5">
    <source>
        <dbReference type="EMBL" id="SKA72121.1"/>
    </source>
</evidence>
<gene>
    <name evidence="5" type="ORF">SAMN02745111_02304</name>
</gene>
<dbReference type="Gene3D" id="2.40.50.1020">
    <property type="entry name" value="LytTr DNA-binding domain"/>
    <property type="match status" value="1"/>
</dbReference>
<evidence type="ECO:0000256" key="3">
    <source>
        <dbReference type="PROSITE-ProRule" id="PRU00169"/>
    </source>
</evidence>
<dbReference type="RefSeq" id="WP_078767126.1">
    <property type="nucleotide sequence ID" value="NZ_FUXZ01000017.1"/>
</dbReference>
<dbReference type="PANTHER" id="PTHR37299">
    <property type="entry name" value="TRANSCRIPTIONAL REGULATOR-RELATED"/>
    <property type="match status" value="1"/>
</dbReference>
<evidence type="ECO:0000313" key="6">
    <source>
        <dbReference type="Proteomes" id="UP000190814"/>
    </source>
</evidence>
<proteinExistence type="predicted"/>
<dbReference type="Proteomes" id="UP000190814">
    <property type="component" value="Unassembled WGS sequence"/>
</dbReference>
<keyword evidence="3" id="KW-0597">Phosphoprotein</keyword>
<sequence length="242" mass="28354">MDTIKIAVCEDEDKEYNRLTELLSDCKYNYTIERFNEGQALLDKYYPYKYNLILMDIYMEGLGGIDTVAKIRTVDKMTTIAFTTTSLDHALDGYKHHVNRYLVKPFAQEDLMETIELAYNEMQNIPSISVTQNNKDINIPFTHIRYMEQIGKDISLYLMDEIIVKPQTKLSDLLKTLPKPPFYQSHKSFVVNLTHVKYLNKELNVFEMNGGGNVYIRRDSLKEAETTYKDYMFELVRKGMDE</sequence>
<accession>A0A1T4W5Y5</accession>
<evidence type="ECO:0000259" key="4">
    <source>
        <dbReference type="PROSITE" id="PS50110"/>
    </source>
</evidence>
<feature type="modified residue" description="4-aspartylphosphate" evidence="3">
    <location>
        <position position="56"/>
    </location>
</feature>
<comment type="function">
    <text evidence="2">May play the central regulatory role in sporulation. It may be an element of the effector pathway responsible for the activation of sporulation genes in response to nutritional stress. Spo0A may act in concert with spo0H (a sigma factor) to control the expression of some genes that are critical to the sporulation process.</text>
</comment>
<dbReference type="Gene3D" id="3.40.50.2300">
    <property type="match status" value="1"/>
</dbReference>
<dbReference type="CDD" id="cd00156">
    <property type="entry name" value="REC"/>
    <property type="match status" value="1"/>
</dbReference>
<dbReference type="Pfam" id="PF00072">
    <property type="entry name" value="Response_reg"/>
    <property type="match status" value="1"/>
</dbReference>
<dbReference type="PANTHER" id="PTHR37299:SF1">
    <property type="entry name" value="STAGE 0 SPORULATION PROTEIN A HOMOLOG"/>
    <property type="match status" value="1"/>
</dbReference>
<dbReference type="SMART" id="SM00850">
    <property type="entry name" value="LytTR"/>
    <property type="match status" value="1"/>
</dbReference>
<dbReference type="STRING" id="39495.SAMN02745111_02304"/>
<dbReference type="InterPro" id="IPR011006">
    <property type="entry name" value="CheY-like_superfamily"/>
</dbReference>
<dbReference type="Pfam" id="PF04397">
    <property type="entry name" value="LytTR"/>
    <property type="match status" value="1"/>
</dbReference>
<dbReference type="AlphaFoldDB" id="A0A1T4W5Y5"/>
<dbReference type="OrthoDB" id="113975at2"/>
<reference evidence="5 6" key="1">
    <citation type="submission" date="2017-02" db="EMBL/GenBank/DDBJ databases">
        <authorList>
            <person name="Peterson S.W."/>
        </authorList>
    </citation>
    <scope>NUCLEOTIDE SEQUENCE [LARGE SCALE GENOMIC DNA]</scope>
    <source>
        <strain evidence="5 6">ATCC 35992</strain>
    </source>
</reference>
<protein>
    <recommendedName>
        <fullName evidence="1">Stage 0 sporulation protein A homolog</fullName>
    </recommendedName>
</protein>
<dbReference type="InterPro" id="IPR001789">
    <property type="entry name" value="Sig_transdc_resp-reg_receiver"/>
</dbReference>
<dbReference type="InterPro" id="IPR046947">
    <property type="entry name" value="LytR-like"/>
</dbReference>
<dbReference type="PROSITE" id="PS50110">
    <property type="entry name" value="RESPONSE_REGULATORY"/>
    <property type="match status" value="1"/>
</dbReference>
<name>A0A1T4W5Y5_9FIRM</name>